<dbReference type="GeneID" id="99757599"/>
<dbReference type="Proteomes" id="UP000267945">
    <property type="component" value="Chromosome"/>
</dbReference>
<dbReference type="InterPro" id="IPR010982">
    <property type="entry name" value="Lambda_DNA-bd_dom_sf"/>
</dbReference>
<name>A0A3Q8SUW3_LACHE</name>
<dbReference type="PANTHER" id="PTHR37038">
    <property type="entry name" value="TRANSCRIPTIONAL REGULATOR-RELATED"/>
    <property type="match status" value="1"/>
</dbReference>
<feature type="transmembrane region" description="Helical" evidence="1">
    <location>
        <begin position="84"/>
        <end position="104"/>
    </location>
</feature>
<dbReference type="SUPFAM" id="SSF47413">
    <property type="entry name" value="lambda repressor-like DNA-binding domains"/>
    <property type="match status" value="1"/>
</dbReference>
<dbReference type="SMART" id="SM00530">
    <property type="entry name" value="HTH_XRE"/>
    <property type="match status" value="1"/>
</dbReference>
<dbReference type="Gene3D" id="1.10.260.40">
    <property type="entry name" value="lambda repressor-like DNA-binding domains"/>
    <property type="match status" value="1"/>
</dbReference>
<protein>
    <submittedName>
        <fullName evidence="3">Helix-turn-helix domain protein</fullName>
    </submittedName>
</protein>
<feature type="domain" description="HTH cro/C1-type" evidence="2">
    <location>
        <begin position="12"/>
        <end position="65"/>
    </location>
</feature>
<dbReference type="EMBL" id="CP019581">
    <property type="protein sequence ID" value="AZK91694.1"/>
    <property type="molecule type" value="Genomic_DNA"/>
</dbReference>
<sequence>MVYQSYNFGSKFKELRRSKGISIEKVAKDITSKSHLSNWENGKATLDITVFVKLLSGINIQPAEFFKDYEVYELHAYTDNIVEMYANLGALAFLIAACYMTYCWDHRSNPN</sequence>
<dbReference type="RefSeq" id="WP_014919620.1">
    <property type="nucleotide sequence ID" value="NZ_CP019581.1"/>
</dbReference>
<dbReference type="Pfam" id="PF01381">
    <property type="entry name" value="HTH_3"/>
    <property type="match status" value="1"/>
</dbReference>
<proteinExistence type="predicted"/>
<evidence type="ECO:0000313" key="4">
    <source>
        <dbReference type="Proteomes" id="UP000267945"/>
    </source>
</evidence>
<dbReference type="CDD" id="cd00093">
    <property type="entry name" value="HTH_XRE"/>
    <property type="match status" value="1"/>
</dbReference>
<keyword evidence="1" id="KW-0812">Transmembrane</keyword>
<evidence type="ECO:0000259" key="2">
    <source>
        <dbReference type="PROSITE" id="PS50943"/>
    </source>
</evidence>
<evidence type="ECO:0000256" key="1">
    <source>
        <dbReference type="SAM" id="Phobius"/>
    </source>
</evidence>
<dbReference type="InterPro" id="IPR001387">
    <property type="entry name" value="Cro/C1-type_HTH"/>
</dbReference>
<dbReference type="AlphaFoldDB" id="A0A3Q8SUW3"/>
<keyword evidence="1" id="KW-0472">Membrane</keyword>
<evidence type="ECO:0000313" key="3">
    <source>
        <dbReference type="EMBL" id="AZK91694.1"/>
    </source>
</evidence>
<organism evidence="3 4">
    <name type="scientific">Lactobacillus helveticus</name>
    <name type="common">Lactobacillus suntoryeus</name>
    <dbReference type="NCBI Taxonomy" id="1587"/>
    <lineage>
        <taxon>Bacteria</taxon>
        <taxon>Bacillati</taxon>
        <taxon>Bacillota</taxon>
        <taxon>Bacilli</taxon>
        <taxon>Lactobacillales</taxon>
        <taxon>Lactobacillaceae</taxon>
        <taxon>Lactobacillus</taxon>
    </lineage>
</organism>
<accession>A0A3Q8SUW3</accession>
<dbReference type="InterPro" id="IPR053163">
    <property type="entry name" value="HTH-type_regulator_Rgg"/>
</dbReference>
<dbReference type="GO" id="GO:0003677">
    <property type="term" value="F:DNA binding"/>
    <property type="evidence" value="ECO:0007669"/>
    <property type="project" value="InterPro"/>
</dbReference>
<gene>
    <name evidence="3" type="ORF">LH5_01454</name>
</gene>
<reference evidence="3 4" key="1">
    <citation type="submission" date="2017-02" db="EMBL/GenBank/DDBJ databases">
        <title>Complete genome sequence of Lactobacillus helveticus.</title>
        <authorList>
            <person name="Kim J.F."/>
            <person name="Chung Y."/>
            <person name="Kwak M."/>
        </authorList>
    </citation>
    <scope>NUCLEOTIDE SEQUENCE [LARGE SCALE GENOMIC DNA]</scope>
    <source>
        <strain evidence="3 4">LH5</strain>
    </source>
</reference>
<keyword evidence="1" id="KW-1133">Transmembrane helix</keyword>
<dbReference type="PROSITE" id="PS50943">
    <property type="entry name" value="HTH_CROC1"/>
    <property type="match status" value="1"/>
</dbReference>